<dbReference type="CDD" id="cd05233">
    <property type="entry name" value="SDR_c"/>
    <property type="match status" value="1"/>
</dbReference>
<reference evidence="2 3" key="1">
    <citation type="submission" date="2019-12" db="EMBL/GenBank/DDBJ databases">
        <authorList>
            <person name="Li M."/>
        </authorList>
    </citation>
    <scope>NUCLEOTIDE SEQUENCE [LARGE SCALE GENOMIC DNA]</scope>
    <source>
        <strain evidence="2 3">GBMRC 2024</strain>
    </source>
</reference>
<dbReference type="PANTHER" id="PTHR42879:SF2">
    <property type="entry name" value="3-OXOACYL-[ACYL-CARRIER-PROTEIN] REDUCTASE FABG"/>
    <property type="match status" value="1"/>
</dbReference>
<dbReference type="InterPro" id="IPR036291">
    <property type="entry name" value="NAD(P)-bd_dom_sf"/>
</dbReference>
<comment type="similarity">
    <text evidence="1">Belongs to the short-chain dehydrogenases/reductases (SDR) family.</text>
</comment>
<dbReference type="PRINTS" id="PR00080">
    <property type="entry name" value="SDRFAMILY"/>
</dbReference>
<dbReference type="Proteomes" id="UP000477911">
    <property type="component" value="Unassembled WGS sequence"/>
</dbReference>
<dbReference type="SUPFAM" id="SSF51735">
    <property type="entry name" value="NAD(P)-binding Rossmann-fold domains"/>
    <property type="match status" value="1"/>
</dbReference>
<dbReference type="PRINTS" id="PR00081">
    <property type="entry name" value="GDHRDH"/>
</dbReference>
<evidence type="ECO:0000256" key="1">
    <source>
        <dbReference type="ARBA" id="ARBA00006484"/>
    </source>
</evidence>
<protein>
    <submittedName>
        <fullName evidence="2">SDR family oxidoreductase</fullName>
    </submittedName>
</protein>
<organism evidence="2 3">
    <name type="scientific">Pseudooceanicola albus</name>
    <dbReference type="NCBI Taxonomy" id="2692189"/>
    <lineage>
        <taxon>Bacteria</taxon>
        <taxon>Pseudomonadati</taxon>
        <taxon>Pseudomonadota</taxon>
        <taxon>Alphaproteobacteria</taxon>
        <taxon>Rhodobacterales</taxon>
        <taxon>Paracoccaceae</taxon>
        <taxon>Pseudooceanicola</taxon>
    </lineage>
</organism>
<sequence length="254" mass="26773">MTTDPNRLDGQSILLTGASGGIGQAIATRLVALGAHPVLHYGRNRAAAEALRARLGQGTLVQADLSDPDGATQLWTRAQEARGRLHALVNNAGLRAVARITDPLDTWQQAWEADLRVNLLAPADLVRCAIPHFAAHGGGRIVSIASRAAQRGYTADHMPYGASKAGLINLMKSVARNHGAEGITALSIAPGFVRTEMAEDFIRSHGKAAAVGDIPIAEMVEPEELAQLVAFALLPSQRSLNGATLDMNGGSYLR</sequence>
<dbReference type="Gene3D" id="3.40.50.720">
    <property type="entry name" value="NAD(P)-binding Rossmann-like Domain"/>
    <property type="match status" value="1"/>
</dbReference>
<dbReference type="Pfam" id="PF13561">
    <property type="entry name" value="adh_short_C2"/>
    <property type="match status" value="1"/>
</dbReference>
<keyword evidence="3" id="KW-1185">Reference proteome</keyword>
<evidence type="ECO:0000313" key="2">
    <source>
        <dbReference type="EMBL" id="MXN19781.1"/>
    </source>
</evidence>
<dbReference type="InterPro" id="IPR002347">
    <property type="entry name" value="SDR_fam"/>
</dbReference>
<accession>A0A6L7G6T8</accession>
<name>A0A6L7G6T8_9RHOB</name>
<gene>
    <name evidence="2" type="ORF">GR170_18265</name>
</gene>
<proteinExistence type="inferred from homology"/>
<comment type="caution">
    <text evidence="2">The sequence shown here is derived from an EMBL/GenBank/DDBJ whole genome shotgun (WGS) entry which is preliminary data.</text>
</comment>
<dbReference type="EMBL" id="WUMU01000021">
    <property type="protein sequence ID" value="MXN19781.1"/>
    <property type="molecule type" value="Genomic_DNA"/>
</dbReference>
<evidence type="ECO:0000313" key="3">
    <source>
        <dbReference type="Proteomes" id="UP000477911"/>
    </source>
</evidence>
<dbReference type="InterPro" id="IPR050259">
    <property type="entry name" value="SDR"/>
</dbReference>
<dbReference type="PANTHER" id="PTHR42879">
    <property type="entry name" value="3-OXOACYL-(ACYL-CARRIER-PROTEIN) REDUCTASE"/>
    <property type="match status" value="1"/>
</dbReference>
<dbReference type="AlphaFoldDB" id="A0A6L7G6T8"/>
<dbReference type="RefSeq" id="WP_160895909.1">
    <property type="nucleotide sequence ID" value="NZ_WUMU01000021.1"/>
</dbReference>